<keyword evidence="2" id="KW-0472">Membrane</keyword>
<dbReference type="PROSITE" id="PS51257">
    <property type="entry name" value="PROKAR_LIPOPROTEIN"/>
    <property type="match status" value="1"/>
</dbReference>
<gene>
    <name evidence="4" type="ordered locus">Runsl_2816</name>
</gene>
<keyword evidence="2" id="KW-0732">Signal</keyword>
<organism evidence="4 5">
    <name type="scientific">Runella slithyformis (strain ATCC 29530 / DSM 19594 / LMG 11500 / NCIMB 11436 / LSU 4)</name>
    <dbReference type="NCBI Taxonomy" id="761193"/>
    <lineage>
        <taxon>Bacteria</taxon>
        <taxon>Pseudomonadati</taxon>
        <taxon>Bacteroidota</taxon>
        <taxon>Cytophagia</taxon>
        <taxon>Cytophagales</taxon>
        <taxon>Spirosomataceae</taxon>
        <taxon>Runella</taxon>
    </lineage>
</organism>
<evidence type="ECO:0000313" key="5">
    <source>
        <dbReference type="Proteomes" id="UP000000493"/>
    </source>
</evidence>
<keyword evidence="3" id="KW-0175">Coiled coil</keyword>
<keyword evidence="5" id="KW-1185">Reference proteome</keyword>
<dbReference type="GO" id="GO:0005886">
    <property type="term" value="C:plasma membrane"/>
    <property type="evidence" value="ECO:0007669"/>
    <property type="project" value="UniProtKB-SubCell"/>
</dbReference>
<evidence type="ECO:0000313" key="4">
    <source>
        <dbReference type="EMBL" id="AEI49208.1"/>
    </source>
</evidence>
<reference evidence="4 5" key="2">
    <citation type="journal article" date="2012" name="Stand. Genomic Sci.">
        <title>Complete genome sequence of the aquatic bacterium Runella slithyformis type strain (LSU 4(T)).</title>
        <authorList>
            <person name="Copeland A."/>
            <person name="Zhang X."/>
            <person name="Misra M."/>
            <person name="Lapidus A."/>
            <person name="Nolan M."/>
            <person name="Lucas S."/>
            <person name="Deshpande S."/>
            <person name="Cheng J.F."/>
            <person name="Tapia R."/>
            <person name="Goodwin L.A."/>
            <person name="Pitluck S."/>
            <person name="Liolios K."/>
            <person name="Pagani I."/>
            <person name="Ivanova N."/>
            <person name="Mikhailova N."/>
            <person name="Pati A."/>
            <person name="Chen A."/>
            <person name="Palaniappan K."/>
            <person name="Land M."/>
            <person name="Hauser L."/>
            <person name="Pan C."/>
            <person name="Jeffries C.D."/>
            <person name="Detter J.C."/>
            <person name="Brambilla E.M."/>
            <person name="Rohde M."/>
            <person name="Djao O.D."/>
            <person name="Goker M."/>
            <person name="Sikorski J."/>
            <person name="Tindall B.J."/>
            <person name="Woyke T."/>
            <person name="Bristow J."/>
            <person name="Eisen J.A."/>
            <person name="Markowitz V."/>
            <person name="Hugenholtz P."/>
            <person name="Kyrpides N.C."/>
            <person name="Klenk H.P."/>
            <person name="Mavromatis K."/>
        </authorList>
    </citation>
    <scope>NUCLEOTIDE SEQUENCE [LARGE SCALE GENOMIC DNA]</scope>
    <source>
        <strain evidence="5">ATCC 29530 / DSM 19594 / LMG 11500 / NCIMB 11436 / LSU 4</strain>
    </source>
</reference>
<keyword evidence="2 4" id="KW-0449">Lipoprotein</keyword>
<dbReference type="Gene3D" id="2.20.200.10">
    <property type="entry name" value="Outer membrane efflux proteins (OEP)"/>
    <property type="match status" value="1"/>
</dbReference>
<comment type="subcellular location">
    <subcellularLocation>
        <location evidence="2">Cell membrane</location>
        <topology evidence="2">Lipid-anchor</topology>
    </subcellularLocation>
</comment>
<evidence type="ECO:0000256" key="3">
    <source>
        <dbReference type="SAM" id="Coils"/>
    </source>
</evidence>
<keyword evidence="2" id="KW-0812">Transmembrane</keyword>
<feature type="signal peptide" evidence="2">
    <location>
        <begin position="1"/>
        <end position="21"/>
    </location>
</feature>
<dbReference type="Gene3D" id="1.20.1600.10">
    <property type="entry name" value="Outer membrane efflux proteins (OEP)"/>
    <property type="match status" value="1"/>
</dbReference>
<dbReference type="Pfam" id="PF02321">
    <property type="entry name" value="OEP"/>
    <property type="match status" value="2"/>
</dbReference>
<keyword evidence="2" id="KW-1134">Transmembrane beta strand</keyword>
<feature type="coiled-coil region" evidence="3">
    <location>
        <begin position="403"/>
        <end position="430"/>
    </location>
</feature>
<dbReference type="NCBIfam" id="TIGR01845">
    <property type="entry name" value="outer_NodT"/>
    <property type="match status" value="1"/>
</dbReference>
<dbReference type="SUPFAM" id="SSF56954">
    <property type="entry name" value="Outer membrane efflux proteins (OEP)"/>
    <property type="match status" value="1"/>
</dbReference>
<accession>A0A7U3ZL47</accession>
<protein>
    <submittedName>
        <fullName evidence="4">RND efflux system, outer membrane lipoprotein, NodT family</fullName>
    </submittedName>
</protein>
<dbReference type="GO" id="GO:0015562">
    <property type="term" value="F:efflux transmembrane transporter activity"/>
    <property type="evidence" value="ECO:0007669"/>
    <property type="project" value="InterPro"/>
</dbReference>
<dbReference type="AlphaFoldDB" id="A0A7U3ZL47"/>
<dbReference type="Proteomes" id="UP000000493">
    <property type="component" value="Chromosome"/>
</dbReference>
<dbReference type="KEGG" id="rsi:Runsl_2816"/>
<dbReference type="PANTHER" id="PTHR30203:SF30">
    <property type="entry name" value="OUTER MEMBRANE PROTEIN-RELATED"/>
    <property type="match status" value="1"/>
</dbReference>
<reference evidence="5" key="1">
    <citation type="submission" date="2011-06" db="EMBL/GenBank/DDBJ databases">
        <title>The complete genome of chromosome of Runella slithyformis DSM 19594.</title>
        <authorList>
            <consortium name="US DOE Joint Genome Institute (JGI-PGF)"/>
            <person name="Lucas S."/>
            <person name="Han J."/>
            <person name="Lapidus A."/>
            <person name="Bruce D."/>
            <person name="Goodwin L."/>
            <person name="Pitluck S."/>
            <person name="Peters L."/>
            <person name="Kyrpides N."/>
            <person name="Mavromatis K."/>
            <person name="Ivanova N."/>
            <person name="Ovchinnikova G."/>
            <person name="Zhang X."/>
            <person name="Misra M."/>
            <person name="Detter J.C."/>
            <person name="Tapia R."/>
            <person name="Han C."/>
            <person name="Land M."/>
            <person name="Hauser L."/>
            <person name="Markowitz V."/>
            <person name="Cheng J.-F."/>
            <person name="Hugenholtz P."/>
            <person name="Woyke T."/>
            <person name="Wu D."/>
            <person name="Tindall B."/>
            <person name="Faehrich R."/>
            <person name="Brambilla E."/>
            <person name="Klenk H.-P."/>
            <person name="Eisen J.A."/>
        </authorList>
    </citation>
    <scope>NUCLEOTIDE SEQUENCE [LARGE SCALE GENOMIC DNA]</scope>
    <source>
        <strain evidence="5">ATCC 29530 / DSM 19594 / LMG 11500 / NCIMB 11436 / LSU 4</strain>
    </source>
</reference>
<dbReference type="EMBL" id="CP002859">
    <property type="protein sequence ID" value="AEI49208.1"/>
    <property type="molecule type" value="Genomic_DNA"/>
</dbReference>
<comment type="similarity">
    <text evidence="1 2">Belongs to the outer membrane factor (OMF) (TC 1.B.17) family.</text>
</comment>
<dbReference type="PANTHER" id="PTHR30203">
    <property type="entry name" value="OUTER MEMBRANE CATION EFFLUX PROTEIN"/>
    <property type="match status" value="1"/>
</dbReference>
<evidence type="ECO:0000256" key="1">
    <source>
        <dbReference type="ARBA" id="ARBA00007613"/>
    </source>
</evidence>
<feature type="chain" id="PRO_5031590644" evidence="2">
    <location>
        <begin position="22"/>
        <end position="478"/>
    </location>
</feature>
<keyword evidence="2" id="KW-0564">Palmitate</keyword>
<sequence>MIIARFIVISFLCIWASSCKAPSIVFNTNPLQPLPTQYTDQMPNAGSAEQSWRTFFKDSLLISLIDTALVHNLDLLRMQQRIAVFDAQVLQAQGRLRPFVAGTGSVGMRRFGKYTMDGVGNFDTNFSTNISSSQRVPEYLPDFFWGVQSSWEIDIYKKLRNQRQAAISRYMATLEGRNLLITHLVSDIANTYYDLISSDLELDFIRATIMLQRSQLDLIRLEKEAGRSTELAVQQFEAQLLNAQALEKELLQQINFDESRINFILGRFSKPVVRNKISFTQLTLPSIDRGSPADLLKNRPDIRRAEYEVMAAKADVAAARAAFLPSLNLGGSLGFQAFNPRFILSPHSIAFNLLGGITAPLVNKTAIQAEFNVRKASQLDALYNYQQTILNGYLEVHNQWVNISNLAQIYDLKTEEAKKLENAVETASQLYLTGRATYLEILLNRQNAIRANLELIEIKQQQFNATVTLYRALGGGWR</sequence>
<dbReference type="InterPro" id="IPR003423">
    <property type="entry name" value="OMP_efflux"/>
</dbReference>
<evidence type="ECO:0000256" key="2">
    <source>
        <dbReference type="RuleBase" id="RU362097"/>
    </source>
</evidence>
<dbReference type="InterPro" id="IPR010131">
    <property type="entry name" value="MdtP/NodT-like"/>
</dbReference>
<proteinExistence type="inferred from homology"/>
<dbReference type="RefSeq" id="WP_013928517.1">
    <property type="nucleotide sequence ID" value="NC_015703.1"/>
</dbReference>
<name>A0A7U3ZL47_RUNSL</name>